<keyword evidence="2" id="KW-0378">Hydrolase</keyword>
<dbReference type="EMBL" id="LQRC01000232">
    <property type="protein sequence ID" value="KXT69719.1"/>
    <property type="molecule type" value="Genomic_DNA"/>
</dbReference>
<evidence type="ECO:0000313" key="3">
    <source>
        <dbReference type="Proteomes" id="UP000070096"/>
    </source>
</evidence>
<dbReference type="PANTHER" id="PTHR43101:SF1">
    <property type="entry name" value="BETA-FRUCTOSIDASE"/>
    <property type="match status" value="1"/>
</dbReference>
<dbReference type="InterPro" id="IPR051214">
    <property type="entry name" value="GH32_Enzymes"/>
</dbReference>
<keyword evidence="2" id="KW-0326">Glycosidase</keyword>
<dbReference type="SUPFAM" id="SSF49899">
    <property type="entry name" value="Concanavalin A-like lectins/glucanases"/>
    <property type="match status" value="1"/>
</dbReference>
<dbReference type="Proteomes" id="UP000070096">
    <property type="component" value="Unassembled WGS sequence"/>
</dbReference>
<dbReference type="PATRIC" id="fig|1302.21.peg.1933"/>
<dbReference type="AlphaFoldDB" id="A0A139N104"/>
<proteinExistence type="predicted"/>
<protein>
    <submittedName>
        <fullName evidence="2">Sucrose-6-phosphate hydrolase</fullName>
        <ecNumber evidence="2">3.2.1.26</ecNumber>
    </submittedName>
</protein>
<comment type="caution">
    <text evidence="2">The sequence shown here is derived from an EMBL/GenBank/DDBJ whole genome shotgun (WGS) entry which is preliminary data.</text>
</comment>
<dbReference type="Gene3D" id="2.60.120.560">
    <property type="entry name" value="Exo-inulinase, domain 1"/>
    <property type="match status" value="1"/>
</dbReference>
<dbReference type="PANTHER" id="PTHR43101">
    <property type="entry name" value="BETA-FRUCTOSIDASE"/>
    <property type="match status" value="1"/>
</dbReference>
<sequence length="83" mass="9261">MDRSQAGEPFALDFGTSRSCNIDKKATNASIFIDKSIFEIFINEGEKVFSGRVFPREDQTGIAITKGKPTGTYYELDYGRKAN</sequence>
<gene>
    <name evidence="2" type="ORF">SGODD07_01749</name>
</gene>
<evidence type="ECO:0000259" key="1">
    <source>
        <dbReference type="Pfam" id="PF08244"/>
    </source>
</evidence>
<organism evidence="2 3">
    <name type="scientific">Streptococcus gordonii</name>
    <dbReference type="NCBI Taxonomy" id="1302"/>
    <lineage>
        <taxon>Bacteria</taxon>
        <taxon>Bacillati</taxon>
        <taxon>Bacillota</taxon>
        <taxon>Bacilli</taxon>
        <taxon>Lactobacillales</taxon>
        <taxon>Streptococcaceae</taxon>
        <taxon>Streptococcus</taxon>
    </lineage>
</organism>
<name>A0A139N104_STRGN</name>
<dbReference type="Pfam" id="PF08244">
    <property type="entry name" value="Glyco_hydro_32C"/>
    <property type="match status" value="1"/>
</dbReference>
<feature type="domain" description="Glycosyl hydrolase family 32 C-terminal" evidence="1">
    <location>
        <begin position="1"/>
        <end position="67"/>
    </location>
</feature>
<accession>A0A139N104</accession>
<dbReference type="InterPro" id="IPR013189">
    <property type="entry name" value="Glyco_hydro_32_C"/>
</dbReference>
<dbReference type="EC" id="3.2.1.26" evidence="2"/>
<dbReference type="InterPro" id="IPR013320">
    <property type="entry name" value="ConA-like_dom_sf"/>
</dbReference>
<reference evidence="2 3" key="1">
    <citation type="submission" date="2016-01" db="EMBL/GenBank/DDBJ databases">
        <title>Highly variable Streptococcus oralis are common among viridans streptococci isolated from primates.</title>
        <authorList>
            <person name="Denapaite D."/>
            <person name="Rieger M."/>
            <person name="Koendgen S."/>
            <person name="Brueckner R."/>
            <person name="Ochigava I."/>
            <person name="Kappeler P."/>
            <person name="Maetz-Rensing K."/>
            <person name="Leendertz F."/>
            <person name="Hakenbeck R."/>
        </authorList>
    </citation>
    <scope>NUCLEOTIDE SEQUENCE [LARGE SCALE GENOMIC DNA]</scope>
    <source>
        <strain evidence="2 3">DD07</strain>
    </source>
</reference>
<evidence type="ECO:0000313" key="2">
    <source>
        <dbReference type="EMBL" id="KXT69719.1"/>
    </source>
</evidence>
<dbReference type="GO" id="GO:0004564">
    <property type="term" value="F:beta-fructofuranosidase activity"/>
    <property type="evidence" value="ECO:0007669"/>
    <property type="project" value="UniProtKB-EC"/>
</dbReference>